<name>A0ACD3T133_PHODM</name>
<accession>A0ACD3T133</accession>
<proteinExistence type="predicted"/>
<keyword evidence="2" id="KW-1185">Reference proteome</keyword>
<dbReference type="Proteomes" id="UP000718715">
    <property type="component" value="Unassembled WGS sequence"/>
</dbReference>
<evidence type="ECO:0000313" key="2">
    <source>
        <dbReference type="Proteomes" id="UP000718715"/>
    </source>
</evidence>
<dbReference type="EMBL" id="PZOJ01000089">
    <property type="protein sequence ID" value="TMX75158.1"/>
    <property type="molecule type" value="Genomic_DNA"/>
</dbReference>
<protein>
    <submittedName>
        <fullName evidence="1">XRE family transcriptional regulator</fullName>
    </submittedName>
</protein>
<gene>
    <name evidence="1" type="ORF">DA092_10790</name>
</gene>
<reference evidence="1" key="1">
    <citation type="submission" date="2018-03" db="EMBL/GenBank/DDBJ databases">
        <title>Genomic characterization of a polymicrobial infection associated with a disease outbreak in Pacific white shrimp (Litopenaeus vannamei).</title>
        <authorList>
            <person name="Turner J.W."/>
            <person name="Bachand P.T."/>
            <person name="Tallman J."/>
            <person name="Elledge N.C."/>
            <person name="Pinnell L.J."/>
            <person name="Laughlin R.C."/>
            <person name="Zimba P.V."/>
        </authorList>
    </citation>
    <scope>NUCLEOTIDE SEQUENCE</scope>
    <source>
        <strain evidence="1">Hep-2b-22</strain>
    </source>
</reference>
<organism evidence="1 2">
    <name type="scientific">Photobacterium damselae</name>
    <dbReference type="NCBI Taxonomy" id="38293"/>
    <lineage>
        <taxon>Bacteria</taxon>
        <taxon>Pseudomonadati</taxon>
        <taxon>Pseudomonadota</taxon>
        <taxon>Gammaproteobacteria</taxon>
        <taxon>Vibrionales</taxon>
        <taxon>Vibrionaceae</taxon>
        <taxon>Photobacterium</taxon>
    </lineage>
</organism>
<sequence length="136" mass="15456">MGCRIKENVKWDTHMSIGSTIKLARERVGLKQNEAADKVGVSLQTYNKWENDKTEPKASQVFKLAQVLKISPNSICKGNEHHKAKDPLEFMRKLSKLQNTISEVEFSLLLWESLDDEQGFLSQLEKLSGAPIESIR</sequence>
<evidence type="ECO:0000313" key="1">
    <source>
        <dbReference type="EMBL" id="TMX75158.1"/>
    </source>
</evidence>
<comment type="caution">
    <text evidence="1">The sequence shown here is derived from an EMBL/GenBank/DDBJ whole genome shotgun (WGS) entry which is preliminary data.</text>
</comment>